<sequence length="157" mass="17735">MRNRIDYFANLISIIGSHSSKTVGRVDPTCVDTYVGYLTLGQGFETPEAGKHEGEKCVDCGSVVKDDRCFCTDYGFALPNNYEVTITIPCWVTEVRIKARTGEEYLFIWDNESRWCSGNADLAEKMLDTFLSCADVIDRDKFLADPTEGEPDFDRIF</sequence>
<protein>
    <submittedName>
        <fullName evidence="1">Uncharacterized protein</fullName>
    </submittedName>
</protein>
<name>A0A5A9X707_9BACT</name>
<gene>
    <name evidence="1" type="ORF">ET418_15330</name>
</gene>
<evidence type="ECO:0000313" key="1">
    <source>
        <dbReference type="EMBL" id="KAA0888750.1"/>
    </source>
</evidence>
<reference evidence="1 2" key="1">
    <citation type="submission" date="2019-04" db="EMBL/GenBank/DDBJ databases">
        <title>Geobacter ruber sp. nov., ferric-reducing bacteria isolated from paddy soil.</title>
        <authorList>
            <person name="Xu Z."/>
            <person name="Masuda Y."/>
            <person name="Itoh H."/>
            <person name="Senoo K."/>
        </authorList>
    </citation>
    <scope>NUCLEOTIDE SEQUENCE [LARGE SCALE GENOMIC DNA]</scope>
    <source>
        <strain evidence="1 2">Red88</strain>
    </source>
</reference>
<dbReference type="RefSeq" id="WP_149309059.1">
    <property type="nucleotide sequence ID" value="NZ_SRSD01000010.1"/>
</dbReference>
<accession>A0A5A9X707</accession>
<proteinExistence type="predicted"/>
<comment type="caution">
    <text evidence="1">The sequence shown here is derived from an EMBL/GenBank/DDBJ whole genome shotgun (WGS) entry which is preliminary data.</text>
</comment>
<keyword evidence="2" id="KW-1185">Reference proteome</keyword>
<dbReference type="AlphaFoldDB" id="A0A5A9X707"/>
<dbReference type="Proteomes" id="UP000324298">
    <property type="component" value="Unassembled WGS sequence"/>
</dbReference>
<dbReference type="EMBL" id="SRSD01000010">
    <property type="protein sequence ID" value="KAA0888750.1"/>
    <property type="molecule type" value="Genomic_DNA"/>
</dbReference>
<evidence type="ECO:0000313" key="2">
    <source>
        <dbReference type="Proteomes" id="UP000324298"/>
    </source>
</evidence>
<organism evidence="1 2">
    <name type="scientific">Oryzomonas rubra</name>
    <dbReference type="NCBI Taxonomy" id="2509454"/>
    <lineage>
        <taxon>Bacteria</taxon>
        <taxon>Pseudomonadati</taxon>
        <taxon>Thermodesulfobacteriota</taxon>
        <taxon>Desulfuromonadia</taxon>
        <taxon>Geobacterales</taxon>
        <taxon>Geobacteraceae</taxon>
        <taxon>Oryzomonas</taxon>
    </lineage>
</organism>